<organism evidence="1 2">
    <name type="scientific">Nicotiana tabacum</name>
    <name type="common">Common tobacco</name>
    <dbReference type="NCBI Taxonomy" id="4097"/>
    <lineage>
        <taxon>Eukaryota</taxon>
        <taxon>Viridiplantae</taxon>
        <taxon>Streptophyta</taxon>
        <taxon>Embryophyta</taxon>
        <taxon>Tracheophyta</taxon>
        <taxon>Spermatophyta</taxon>
        <taxon>Magnoliopsida</taxon>
        <taxon>eudicotyledons</taxon>
        <taxon>Gunneridae</taxon>
        <taxon>Pentapetalae</taxon>
        <taxon>asterids</taxon>
        <taxon>lamiids</taxon>
        <taxon>Solanales</taxon>
        <taxon>Solanaceae</taxon>
        <taxon>Nicotianoideae</taxon>
        <taxon>Nicotianeae</taxon>
        <taxon>Nicotiana</taxon>
    </lineage>
</organism>
<evidence type="ECO:0000313" key="1">
    <source>
        <dbReference type="Proteomes" id="UP000790787"/>
    </source>
</evidence>
<evidence type="ECO:0000313" key="2">
    <source>
        <dbReference type="RefSeq" id="XP_075109249.1"/>
    </source>
</evidence>
<name>A0AC58UJ59_TOBAC</name>
<reference evidence="2" key="2">
    <citation type="submission" date="2025-08" db="UniProtKB">
        <authorList>
            <consortium name="RefSeq"/>
        </authorList>
    </citation>
    <scope>IDENTIFICATION</scope>
    <source>
        <tissue evidence="2">Leaf</tissue>
    </source>
</reference>
<dbReference type="RefSeq" id="XP_075109249.1">
    <property type="nucleotide sequence ID" value="XM_075253148.1"/>
</dbReference>
<gene>
    <name evidence="2" type="primary">LOC142181035</name>
</gene>
<protein>
    <submittedName>
        <fullName evidence="2">Uncharacterized protein LOC142181035</fullName>
    </submittedName>
</protein>
<keyword evidence="1" id="KW-1185">Reference proteome</keyword>
<sequence>MAEEQHMAIQEVEMPRIANVTSSIVKPRIIGHFELKQSMIQLLHANRQFMGLPHEDPQQHILNFLEISDTYITNGITPDYVRLTLFPFSLLGEAKRWLKVEPTNSITTWNDLARKFLARFFPSGKTTKIRSEIVAFKQKAGESLYSAWERFKRLLRDCPHHNQTNEVLSHTFIEGLHSETKIVVDATAGGQSNLDWQGEMGRHTVQKSPGVLELDVVSALSAQVSTLTNQVNQMTMIINKQQAQPVQQVQIFCEVCGEGHMSNLCPVNPEFVYFVGNANRGQTNQYGDTYNPNWRNHPNFSWGGNQGPQNQYRPQIPQQQYRPPQVEQQVSPTSHLEDMLKKVMVEQQALAETMRNLERQMGQLASAQNTRPAGALPSDTEPNPKAQVNTVTLRNGRALEEVPKKKKNIDHPEEELAPTPVEGNEKDDKGPKPVIETRPPPPFPQRLQKQKDDAKYKKFLDILSQMSVNLPLVEILQEVPKYARYLRDIVANK</sequence>
<accession>A0AC58UJ59</accession>
<proteinExistence type="predicted"/>
<reference evidence="1" key="1">
    <citation type="journal article" date="2014" name="Nat. Commun.">
        <title>The tobacco genome sequence and its comparison with those of tomato and potato.</title>
        <authorList>
            <person name="Sierro N."/>
            <person name="Battey J.N."/>
            <person name="Ouadi S."/>
            <person name="Bakaher N."/>
            <person name="Bovet L."/>
            <person name="Willig A."/>
            <person name="Goepfert S."/>
            <person name="Peitsch M.C."/>
            <person name="Ivanov N.V."/>
        </authorList>
    </citation>
    <scope>NUCLEOTIDE SEQUENCE [LARGE SCALE GENOMIC DNA]</scope>
</reference>
<dbReference type="Proteomes" id="UP000790787">
    <property type="component" value="Chromosome 5"/>
</dbReference>